<gene>
    <name evidence="1" type="ORF">LE_TR16377_c0_g1_i1_g.52638</name>
</gene>
<organism evidence="1">
    <name type="scientific">Noccaea caerulescens</name>
    <name type="common">Alpine penny-cress</name>
    <name type="synonym">Thlaspi caerulescens</name>
    <dbReference type="NCBI Taxonomy" id="107243"/>
    <lineage>
        <taxon>Eukaryota</taxon>
        <taxon>Viridiplantae</taxon>
        <taxon>Streptophyta</taxon>
        <taxon>Embryophyta</taxon>
        <taxon>Tracheophyta</taxon>
        <taxon>Spermatophyta</taxon>
        <taxon>Magnoliopsida</taxon>
        <taxon>eudicotyledons</taxon>
        <taxon>Gunneridae</taxon>
        <taxon>Pentapetalae</taxon>
        <taxon>rosids</taxon>
        <taxon>malvids</taxon>
        <taxon>Brassicales</taxon>
        <taxon>Brassicaceae</taxon>
        <taxon>Coluteocarpeae</taxon>
        <taxon>Noccaea</taxon>
    </lineage>
</organism>
<protein>
    <submittedName>
        <fullName evidence="1">Uncharacterized protein</fullName>
    </submittedName>
</protein>
<proteinExistence type="predicted"/>
<accession>A0A1J3HLS7</accession>
<evidence type="ECO:0000313" key="1">
    <source>
        <dbReference type="EMBL" id="JAU68096.1"/>
    </source>
</evidence>
<name>A0A1J3HLS7_NOCCA</name>
<sequence length="180" mass="20121">MSSSDGIPSSLNSDATSGVSSELIHLKNLAVELTETFGRKLNVDLRSFIRKTTTSKDQIRASIRCIRKCLVCFEDSLAAHGAGLEYDVERPIVDSHEVLGRDQLRSNAKSLLNFLKNHIFELYASTFSPDDTSLMQDVRSKMSLMRKDIMECSLLVDRVIMEGYDCDSSTPEESTSEEDD</sequence>
<dbReference type="AlphaFoldDB" id="A0A1J3HLS7"/>
<reference evidence="1" key="1">
    <citation type="submission" date="2016-07" db="EMBL/GenBank/DDBJ databases">
        <title>De novo transcriptome assembly of four accessions of the metal hyperaccumulator plant Noccaea caerulescens.</title>
        <authorList>
            <person name="Blande D."/>
            <person name="Halimaa P."/>
            <person name="Tervahauta A.I."/>
            <person name="Aarts M.G."/>
            <person name="Karenlampi S.O."/>
        </authorList>
    </citation>
    <scope>NUCLEOTIDE SEQUENCE</scope>
</reference>
<dbReference type="EMBL" id="GEVL01009245">
    <property type="protein sequence ID" value="JAU68096.1"/>
    <property type="molecule type" value="Transcribed_RNA"/>
</dbReference>